<dbReference type="RefSeq" id="XP_007737314.1">
    <property type="nucleotide sequence ID" value="XM_007739124.1"/>
</dbReference>
<feature type="compositionally biased region" description="Polar residues" evidence="1">
    <location>
        <begin position="55"/>
        <end position="67"/>
    </location>
</feature>
<feature type="compositionally biased region" description="Basic and acidic residues" evidence="1">
    <location>
        <begin position="24"/>
        <end position="33"/>
    </location>
</feature>
<feature type="region of interest" description="Disordered" evidence="1">
    <location>
        <begin position="1"/>
        <end position="89"/>
    </location>
</feature>
<organism evidence="2 3">
    <name type="scientific">Capronia epimyces CBS 606.96</name>
    <dbReference type="NCBI Taxonomy" id="1182542"/>
    <lineage>
        <taxon>Eukaryota</taxon>
        <taxon>Fungi</taxon>
        <taxon>Dikarya</taxon>
        <taxon>Ascomycota</taxon>
        <taxon>Pezizomycotina</taxon>
        <taxon>Eurotiomycetes</taxon>
        <taxon>Chaetothyriomycetidae</taxon>
        <taxon>Chaetothyriales</taxon>
        <taxon>Herpotrichiellaceae</taxon>
        <taxon>Capronia</taxon>
    </lineage>
</organism>
<dbReference type="EMBL" id="AMGY01000009">
    <property type="protein sequence ID" value="EXJ77869.1"/>
    <property type="molecule type" value="Genomic_DNA"/>
</dbReference>
<comment type="caution">
    <text evidence="2">The sequence shown here is derived from an EMBL/GenBank/DDBJ whole genome shotgun (WGS) entry which is preliminary data.</text>
</comment>
<evidence type="ECO:0000256" key="1">
    <source>
        <dbReference type="SAM" id="MobiDB-lite"/>
    </source>
</evidence>
<proteinExistence type="predicted"/>
<dbReference type="GeneID" id="19173114"/>
<dbReference type="AlphaFoldDB" id="W9Y638"/>
<feature type="compositionally biased region" description="Polar residues" evidence="1">
    <location>
        <begin position="10"/>
        <end position="21"/>
    </location>
</feature>
<protein>
    <submittedName>
        <fullName evidence="2">Uncharacterized protein</fullName>
    </submittedName>
</protein>
<evidence type="ECO:0000313" key="2">
    <source>
        <dbReference type="EMBL" id="EXJ77869.1"/>
    </source>
</evidence>
<dbReference type="HOGENOM" id="CLU_2454505_0_0_1"/>
<dbReference type="Proteomes" id="UP000019478">
    <property type="component" value="Unassembled WGS sequence"/>
</dbReference>
<sequence>MCFRTEADDPTQQPIIISQSGGAHDGESQDRRRKENGKKQQSNVHSDIGPHQRTKQGVTNTTKTAPAQSGRAEKARRRRVSSGMMGFGG</sequence>
<gene>
    <name evidence="2" type="ORF">A1O3_09028</name>
</gene>
<keyword evidence="3" id="KW-1185">Reference proteome</keyword>
<accession>W9Y638</accession>
<evidence type="ECO:0000313" key="3">
    <source>
        <dbReference type="Proteomes" id="UP000019478"/>
    </source>
</evidence>
<name>W9Y638_9EURO</name>
<reference evidence="2 3" key="1">
    <citation type="submission" date="2013-03" db="EMBL/GenBank/DDBJ databases">
        <title>The Genome Sequence of Capronia epimyces CBS 606.96.</title>
        <authorList>
            <consortium name="The Broad Institute Genomics Platform"/>
            <person name="Cuomo C."/>
            <person name="de Hoog S."/>
            <person name="Gorbushina A."/>
            <person name="Walker B."/>
            <person name="Young S.K."/>
            <person name="Zeng Q."/>
            <person name="Gargeya S."/>
            <person name="Fitzgerald M."/>
            <person name="Haas B."/>
            <person name="Abouelleil A."/>
            <person name="Allen A.W."/>
            <person name="Alvarado L."/>
            <person name="Arachchi H.M."/>
            <person name="Berlin A.M."/>
            <person name="Chapman S.B."/>
            <person name="Gainer-Dewar J."/>
            <person name="Goldberg J."/>
            <person name="Griggs A."/>
            <person name="Gujja S."/>
            <person name="Hansen M."/>
            <person name="Howarth C."/>
            <person name="Imamovic A."/>
            <person name="Ireland A."/>
            <person name="Larimer J."/>
            <person name="McCowan C."/>
            <person name="Murphy C."/>
            <person name="Pearson M."/>
            <person name="Poon T.W."/>
            <person name="Priest M."/>
            <person name="Roberts A."/>
            <person name="Saif S."/>
            <person name="Shea T."/>
            <person name="Sisk P."/>
            <person name="Sykes S."/>
            <person name="Wortman J."/>
            <person name="Nusbaum C."/>
            <person name="Birren B."/>
        </authorList>
    </citation>
    <scope>NUCLEOTIDE SEQUENCE [LARGE SCALE GENOMIC DNA]</scope>
    <source>
        <strain evidence="2 3">CBS 606.96</strain>
    </source>
</reference>